<keyword evidence="4 7" id="KW-0808">Transferase</keyword>
<evidence type="ECO:0000256" key="2">
    <source>
        <dbReference type="ARBA" id="ARBA00012534"/>
    </source>
</evidence>
<keyword evidence="8" id="KW-1185">Reference proteome</keyword>
<organism evidence="7 8">
    <name type="scientific">Clostridium punense</name>
    <dbReference type="NCBI Taxonomy" id="1054297"/>
    <lineage>
        <taxon>Bacteria</taxon>
        <taxon>Bacillati</taxon>
        <taxon>Bacillota</taxon>
        <taxon>Clostridia</taxon>
        <taxon>Eubacteriales</taxon>
        <taxon>Clostridiaceae</taxon>
        <taxon>Clostridium</taxon>
    </lineage>
</organism>
<comment type="caution">
    <text evidence="7">The sequence shown here is derived from an EMBL/GenBank/DDBJ whole genome shotgun (WGS) entry which is preliminary data.</text>
</comment>
<evidence type="ECO:0000256" key="5">
    <source>
        <dbReference type="ARBA" id="ARBA00022691"/>
    </source>
</evidence>
<gene>
    <name evidence="7" type="ORF">J2Z44_003521</name>
</gene>
<dbReference type="InterPro" id="IPR029063">
    <property type="entry name" value="SAM-dependent_MTases_sf"/>
</dbReference>
<name>A0ABS4K7D9_9CLOT</name>
<dbReference type="InterPro" id="IPR050903">
    <property type="entry name" value="Bact_Chemotaxis_MeTrfase"/>
</dbReference>
<dbReference type="GO" id="GO:0008983">
    <property type="term" value="F:protein-glutamate O-methyltransferase activity"/>
    <property type="evidence" value="ECO:0007669"/>
    <property type="project" value="UniProtKB-EC"/>
</dbReference>
<evidence type="ECO:0000256" key="4">
    <source>
        <dbReference type="ARBA" id="ARBA00022679"/>
    </source>
</evidence>
<dbReference type="PROSITE" id="PS50123">
    <property type="entry name" value="CHER"/>
    <property type="match status" value="1"/>
</dbReference>
<comment type="catalytic activity">
    <reaction evidence="1">
        <text>L-glutamyl-[protein] + S-adenosyl-L-methionine = [protein]-L-glutamate 5-O-methyl ester + S-adenosyl-L-homocysteine</text>
        <dbReference type="Rhea" id="RHEA:24452"/>
        <dbReference type="Rhea" id="RHEA-COMP:10208"/>
        <dbReference type="Rhea" id="RHEA-COMP:10311"/>
        <dbReference type="ChEBI" id="CHEBI:29973"/>
        <dbReference type="ChEBI" id="CHEBI:57856"/>
        <dbReference type="ChEBI" id="CHEBI:59789"/>
        <dbReference type="ChEBI" id="CHEBI:82795"/>
        <dbReference type="EC" id="2.1.1.80"/>
    </reaction>
</comment>
<accession>A0ABS4K7D9</accession>
<sequence>MIEITEKEFKQLAEYIKSNYGINLKEEKKVLVNGRLHNVLIENNCSSFSEFFNLLYNDKTGKLPIQLINKITTNHTFFMRETDHFYYFRDSVLPYLKHKITDKDLRVWSAGCSSGEEPSTLAMIISDYFGKEKLFWDTKILATDISDRVLQKAKKGEYLNEELASLPLEWRRDYFRRINNESSVLVDNIRNEIIYRKFNLMDEVFPFKKKFQVIFCRNVMIYFDNKTKTELVNKFYDFTEPGGYLFIGHSESLNRGSTKYKYVRPSVYRKE</sequence>
<dbReference type="SUPFAM" id="SSF53335">
    <property type="entry name" value="S-adenosyl-L-methionine-dependent methyltransferases"/>
    <property type="match status" value="1"/>
</dbReference>
<dbReference type="EC" id="2.1.1.80" evidence="2"/>
<dbReference type="Gene3D" id="3.40.50.150">
    <property type="entry name" value="Vaccinia Virus protein VP39"/>
    <property type="match status" value="1"/>
</dbReference>
<dbReference type="InterPro" id="IPR022641">
    <property type="entry name" value="CheR_N"/>
</dbReference>
<keyword evidence="5" id="KW-0949">S-adenosyl-L-methionine</keyword>
<reference evidence="7 8" key="1">
    <citation type="submission" date="2021-03" db="EMBL/GenBank/DDBJ databases">
        <title>Genomic Encyclopedia of Type Strains, Phase IV (KMG-IV): sequencing the most valuable type-strain genomes for metagenomic binning, comparative biology and taxonomic classification.</title>
        <authorList>
            <person name="Goeker M."/>
        </authorList>
    </citation>
    <scope>NUCLEOTIDE SEQUENCE [LARGE SCALE GENOMIC DNA]</scope>
    <source>
        <strain evidence="7 8">DSM 28650</strain>
    </source>
</reference>
<dbReference type="SUPFAM" id="SSF47757">
    <property type="entry name" value="Chemotaxis receptor methyltransferase CheR, N-terminal domain"/>
    <property type="match status" value="1"/>
</dbReference>
<dbReference type="Proteomes" id="UP001519308">
    <property type="component" value="Unassembled WGS sequence"/>
</dbReference>
<evidence type="ECO:0000259" key="6">
    <source>
        <dbReference type="PROSITE" id="PS50123"/>
    </source>
</evidence>
<dbReference type="Gene3D" id="1.10.155.10">
    <property type="entry name" value="Chemotaxis receptor methyltransferase CheR, N-terminal domain"/>
    <property type="match status" value="1"/>
</dbReference>
<dbReference type="Pfam" id="PF01739">
    <property type="entry name" value="CheR"/>
    <property type="match status" value="1"/>
</dbReference>
<evidence type="ECO:0000313" key="8">
    <source>
        <dbReference type="Proteomes" id="UP001519308"/>
    </source>
</evidence>
<dbReference type="SMART" id="SM00138">
    <property type="entry name" value="MeTrc"/>
    <property type="match status" value="1"/>
</dbReference>
<dbReference type="PIRSF" id="PIRSF000410">
    <property type="entry name" value="CheR"/>
    <property type="match status" value="1"/>
</dbReference>
<evidence type="ECO:0000256" key="3">
    <source>
        <dbReference type="ARBA" id="ARBA00022603"/>
    </source>
</evidence>
<dbReference type="Pfam" id="PF03705">
    <property type="entry name" value="CheR_N"/>
    <property type="match status" value="1"/>
</dbReference>
<dbReference type="InterPro" id="IPR036804">
    <property type="entry name" value="CheR_N_sf"/>
</dbReference>
<evidence type="ECO:0000256" key="1">
    <source>
        <dbReference type="ARBA" id="ARBA00001541"/>
    </source>
</evidence>
<dbReference type="InterPro" id="IPR022642">
    <property type="entry name" value="CheR_C"/>
</dbReference>
<feature type="domain" description="CheR-type methyltransferase" evidence="6">
    <location>
        <begin position="1"/>
        <end position="271"/>
    </location>
</feature>
<keyword evidence="3 7" id="KW-0489">Methyltransferase</keyword>
<protein>
    <recommendedName>
        <fullName evidence="2">protein-glutamate O-methyltransferase</fullName>
        <ecNumber evidence="2">2.1.1.80</ecNumber>
    </recommendedName>
</protein>
<dbReference type="CDD" id="cd02440">
    <property type="entry name" value="AdoMet_MTases"/>
    <property type="match status" value="1"/>
</dbReference>
<dbReference type="InterPro" id="IPR026024">
    <property type="entry name" value="Chemotaxis_MeTrfase_CheR"/>
</dbReference>
<dbReference type="PANTHER" id="PTHR24422">
    <property type="entry name" value="CHEMOTAXIS PROTEIN METHYLTRANSFERASE"/>
    <property type="match status" value="1"/>
</dbReference>
<proteinExistence type="predicted"/>
<dbReference type="EMBL" id="JAGGLL010000035">
    <property type="protein sequence ID" value="MBP2023679.1"/>
    <property type="molecule type" value="Genomic_DNA"/>
</dbReference>
<dbReference type="PRINTS" id="PR00996">
    <property type="entry name" value="CHERMTFRASE"/>
</dbReference>
<dbReference type="RefSeq" id="WP_021284306.1">
    <property type="nucleotide sequence ID" value="NZ_JAGGLL010000035.1"/>
</dbReference>
<evidence type="ECO:0000313" key="7">
    <source>
        <dbReference type="EMBL" id="MBP2023679.1"/>
    </source>
</evidence>
<dbReference type="PANTHER" id="PTHR24422:SF19">
    <property type="entry name" value="CHEMOTAXIS PROTEIN METHYLTRANSFERASE"/>
    <property type="match status" value="1"/>
</dbReference>
<dbReference type="GO" id="GO:0032259">
    <property type="term" value="P:methylation"/>
    <property type="evidence" value="ECO:0007669"/>
    <property type="project" value="UniProtKB-KW"/>
</dbReference>
<dbReference type="InterPro" id="IPR000780">
    <property type="entry name" value="CheR_MeTrfase"/>
</dbReference>